<dbReference type="SUPFAM" id="SSF57850">
    <property type="entry name" value="RING/U-box"/>
    <property type="match status" value="1"/>
</dbReference>
<dbReference type="Gene3D" id="3.30.40.10">
    <property type="entry name" value="Zinc/RING finger domain, C3HC4 (zinc finger)"/>
    <property type="match status" value="1"/>
</dbReference>
<reference evidence="5 6" key="1">
    <citation type="submission" date="2022-12" db="EMBL/GenBank/DDBJ databases">
        <title>Chromosome-scale assembly of the Ensete ventricosum genome.</title>
        <authorList>
            <person name="Dussert Y."/>
            <person name="Stocks J."/>
            <person name="Wendawek A."/>
            <person name="Woldeyes F."/>
            <person name="Nichols R.A."/>
            <person name="Borrell J.S."/>
        </authorList>
    </citation>
    <scope>NUCLEOTIDE SEQUENCE [LARGE SCALE GENOMIC DNA]</scope>
    <source>
        <strain evidence="6">cv. Maze</strain>
        <tissue evidence="5">Seeds</tissue>
    </source>
</reference>
<feature type="domain" description="RING-type" evidence="4">
    <location>
        <begin position="453"/>
        <end position="511"/>
    </location>
</feature>
<accession>A0AAV8Q781</accession>
<feature type="compositionally biased region" description="Polar residues" evidence="2">
    <location>
        <begin position="564"/>
        <end position="578"/>
    </location>
</feature>
<dbReference type="PROSITE" id="PS50089">
    <property type="entry name" value="ZF_RING_2"/>
    <property type="match status" value="1"/>
</dbReference>
<dbReference type="PANTHER" id="PTHR31150:SF2">
    <property type="entry name" value="RING_U-BOX SUPERFAMILY PROTEIN"/>
    <property type="match status" value="1"/>
</dbReference>
<gene>
    <name evidence="5" type="ORF">OPV22_004743</name>
</gene>
<keyword evidence="1" id="KW-0479">Metal-binding</keyword>
<dbReference type="SMART" id="SM00184">
    <property type="entry name" value="RING"/>
    <property type="match status" value="1"/>
</dbReference>
<comment type="caution">
    <text evidence="5">The sequence shown here is derived from an EMBL/GenBank/DDBJ whole genome shotgun (WGS) entry which is preliminary data.</text>
</comment>
<evidence type="ECO:0000256" key="3">
    <source>
        <dbReference type="SAM" id="Phobius"/>
    </source>
</evidence>
<dbReference type="InterPro" id="IPR013083">
    <property type="entry name" value="Znf_RING/FYVE/PHD"/>
</dbReference>
<evidence type="ECO:0000259" key="4">
    <source>
        <dbReference type="PROSITE" id="PS50089"/>
    </source>
</evidence>
<proteinExistence type="predicted"/>
<dbReference type="Proteomes" id="UP001222027">
    <property type="component" value="Unassembled WGS sequence"/>
</dbReference>
<feature type="compositionally biased region" description="Low complexity" evidence="2">
    <location>
        <begin position="540"/>
        <end position="554"/>
    </location>
</feature>
<evidence type="ECO:0000313" key="6">
    <source>
        <dbReference type="Proteomes" id="UP001222027"/>
    </source>
</evidence>
<keyword evidence="3" id="KW-0812">Transmembrane</keyword>
<dbReference type="GO" id="GO:0008270">
    <property type="term" value="F:zinc ion binding"/>
    <property type="evidence" value="ECO:0007669"/>
    <property type="project" value="UniProtKB-KW"/>
</dbReference>
<dbReference type="InterPro" id="IPR001841">
    <property type="entry name" value="Znf_RING"/>
</dbReference>
<feature type="region of interest" description="Disordered" evidence="2">
    <location>
        <begin position="168"/>
        <end position="196"/>
    </location>
</feature>
<feature type="region of interest" description="Disordered" evidence="2">
    <location>
        <begin position="540"/>
        <end position="584"/>
    </location>
</feature>
<keyword evidence="3" id="KW-1133">Transmembrane helix</keyword>
<sequence length="605" mass="66607">MTKKVHVGSGLFRSCRIPLATASGPFGALISARNHLDRFSRCQKLLVNGQVNSFIVLVLEILPAALVKFYLVLREAWRSCYSLKRGKQGVAPYVQGHRQINNFIVRGAEKAFCVRNTSSCTFDLDGPASVFSCQERSSHSVLLTSDFTQVHEMGALCCVPVGPHGPKSNTSGRDCSIDPSEPHWRTNSSYSPHLSRRWDCSSQSDELSNRVHEVPVSGSSMSLHSNVRHIGSSDLNHHHSVSDGALSYSGSPTDYLQARRWTPCVHRYDLGEFSTPAGGARPEASVFSRGSEGCFSAGNSIGSPFSPLESSRWASTSKQPAFLPRHLPSRRSFMSKPIYPLMFQNPVSEADASGMMAEASTSGSRMPREDSGASPMWTERILSSELKFQRALTELRKMEVSPDLSMSSRREGFRWSNASSYDFRFDGDNVDIADTINIENQRCPSTTSRYQKCELCKRSLYHKSPWSSNRIVRSTDMPVAGILPCHHVFHADCLEETTPKSQIQDPPCPVCLKAVGKEQSTSISEPLHVALRSACSSQGARASTGAGTSGHSISRQIEGDLRRSSSLATSQRRGSSMRNHSKKRFSFKGKIGMDLLGAKMFRTGH</sequence>
<dbReference type="AlphaFoldDB" id="A0AAV8Q781"/>
<dbReference type="PANTHER" id="PTHR31150">
    <property type="entry name" value="EXPRESSED PROTEIN"/>
    <property type="match status" value="1"/>
</dbReference>
<feature type="transmembrane region" description="Helical" evidence="3">
    <location>
        <begin position="54"/>
        <end position="73"/>
    </location>
</feature>
<keyword evidence="1" id="KW-0862">Zinc</keyword>
<keyword evidence="1" id="KW-0863">Zinc-finger</keyword>
<evidence type="ECO:0000256" key="1">
    <source>
        <dbReference type="PROSITE-ProRule" id="PRU00175"/>
    </source>
</evidence>
<dbReference type="EMBL" id="JAQQAF010000002">
    <property type="protein sequence ID" value="KAJ8503857.1"/>
    <property type="molecule type" value="Genomic_DNA"/>
</dbReference>
<name>A0AAV8Q781_ENSVE</name>
<keyword evidence="3" id="KW-0472">Membrane</keyword>
<organism evidence="5 6">
    <name type="scientific">Ensete ventricosum</name>
    <name type="common">Abyssinian banana</name>
    <name type="synonym">Musa ensete</name>
    <dbReference type="NCBI Taxonomy" id="4639"/>
    <lineage>
        <taxon>Eukaryota</taxon>
        <taxon>Viridiplantae</taxon>
        <taxon>Streptophyta</taxon>
        <taxon>Embryophyta</taxon>
        <taxon>Tracheophyta</taxon>
        <taxon>Spermatophyta</taxon>
        <taxon>Magnoliopsida</taxon>
        <taxon>Liliopsida</taxon>
        <taxon>Zingiberales</taxon>
        <taxon>Musaceae</taxon>
        <taxon>Ensete</taxon>
    </lineage>
</organism>
<keyword evidence="6" id="KW-1185">Reference proteome</keyword>
<evidence type="ECO:0000313" key="5">
    <source>
        <dbReference type="EMBL" id="KAJ8503857.1"/>
    </source>
</evidence>
<evidence type="ECO:0000256" key="2">
    <source>
        <dbReference type="SAM" id="MobiDB-lite"/>
    </source>
</evidence>
<protein>
    <recommendedName>
        <fullName evidence="4">RING-type domain-containing protein</fullName>
    </recommendedName>
</protein>